<dbReference type="Pfam" id="PF08729">
    <property type="entry name" value="HUN"/>
    <property type="match status" value="1"/>
</dbReference>
<evidence type="ECO:0000256" key="1">
    <source>
        <dbReference type="SAM" id="MobiDB-lite"/>
    </source>
</evidence>
<feature type="region of interest" description="Disordered" evidence="1">
    <location>
        <begin position="1"/>
        <end position="258"/>
    </location>
</feature>
<feature type="compositionally biased region" description="Polar residues" evidence="1">
    <location>
        <begin position="270"/>
        <end position="279"/>
    </location>
</feature>
<feature type="compositionally biased region" description="Basic and acidic residues" evidence="1">
    <location>
        <begin position="505"/>
        <end position="517"/>
    </location>
</feature>
<protein>
    <submittedName>
        <fullName evidence="3">HPC2-domain-containing protein</fullName>
    </submittedName>
</protein>
<evidence type="ECO:0000259" key="2">
    <source>
        <dbReference type="Pfam" id="PF08729"/>
    </source>
</evidence>
<keyword evidence="4" id="KW-1185">Reference proteome</keyword>
<feature type="region of interest" description="Disordered" evidence="1">
    <location>
        <begin position="427"/>
        <end position="470"/>
    </location>
</feature>
<gene>
    <name evidence="3" type="ORF">M501DRAFT_992557</name>
</gene>
<dbReference type="EMBL" id="MU006096">
    <property type="protein sequence ID" value="KAF2838587.1"/>
    <property type="molecule type" value="Genomic_DNA"/>
</dbReference>
<dbReference type="OrthoDB" id="5576775at2759"/>
<sequence>MESGRGAHFDEATARSSSADLSTPPGSPPSEDVVHSDANSTIKLAGGSLSSKPASANTVKQPRKKREPAPKDGAAKEKKPRKPRAPKDSNNAAPTSAPARKRQKVSDAKMTPQPQHQQAETLHTSSTTQFGNDAKPTPQPAKNLSNAHNTANLNSSNNTASHMHPAQQQSALPVAPTPSARPASSGQHYDPIRSVSSHNGTPAVSPPTRIVNRASASPSITSLIDPPGTSIPILSSTSVPQSSRFQHPQSVTSAPVSPAATTIKQMPFANSSASVQNTHQHPHTKNNTSTNSSTTMEMDIDHGPAQVPAPAIKKSDSTGGHPSNAPTPPAKVARSKDTTALVPSGSGLLSGSAFGLIDTSSSTNGTSGTNICLSFPLRGQTNITINFAREVEKKYGFAALHPRIAAHRERMRQMAAAGAALERAAGGGSADDMSLDLSEPDSNVEMGGVDGEGSNGDGKKKRKKKVEDYDKEDDFIDDTELAWEQSALMAKDGFFVYSGPLITEGDKPAVERADGTVKRGRGRGRGGTTRGDGTGRGRGGGGRGSRGGATVRKPRVTKADRALMEQEKAEREKMAATLAAKPQPPMYASMG</sequence>
<name>A0A9P4VR84_9PEZI</name>
<feature type="compositionally biased region" description="Low complexity" evidence="1">
    <location>
        <begin position="286"/>
        <end position="295"/>
    </location>
</feature>
<organism evidence="3 4">
    <name type="scientific">Patellaria atrata CBS 101060</name>
    <dbReference type="NCBI Taxonomy" id="1346257"/>
    <lineage>
        <taxon>Eukaryota</taxon>
        <taxon>Fungi</taxon>
        <taxon>Dikarya</taxon>
        <taxon>Ascomycota</taxon>
        <taxon>Pezizomycotina</taxon>
        <taxon>Dothideomycetes</taxon>
        <taxon>Dothideomycetes incertae sedis</taxon>
        <taxon>Patellariales</taxon>
        <taxon>Patellariaceae</taxon>
        <taxon>Patellaria</taxon>
    </lineage>
</organism>
<feature type="region of interest" description="Disordered" evidence="1">
    <location>
        <begin position="270"/>
        <end position="339"/>
    </location>
</feature>
<feature type="compositionally biased region" description="Low complexity" evidence="1">
    <location>
        <begin position="143"/>
        <end position="162"/>
    </location>
</feature>
<dbReference type="AlphaFoldDB" id="A0A9P4VR84"/>
<feature type="compositionally biased region" description="Basic and acidic residues" evidence="1">
    <location>
        <begin position="67"/>
        <end position="77"/>
    </location>
</feature>
<feature type="compositionally biased region" description="Polar residues" evidence="1">
    <location>
        <begin position="37"/>
        <end position="60"/>
    </location>
</feature>
<feature type="domain" description="Hpc2-related" evidence="2">
    <location>
        <begin position="460"/>
        <end position="501"/>
    </location>
</feature>
<accession>A0A9P4VR84</accession>
<reference evidence="3" key="1">
    <citation type="journal article" date="2020" name="Stud. Mycol.">
        <title>101 Dothideomycetes genomes: a test case for predicting lifestyles and emergence of pathogens.</title>
        <authorList>
            <person name="Haridas S."/>
            <person name="Albert R."/>
            <person name="Binder M."/>
            <person name="Bloem J."/>
            <person name="Labutti K."/>
            <person name="Salamov A."/>
            <person name="Andreopoulos B."/>
            <person name="Baker S."/>
            <person name="Barry K."/>
            <person name="Bills G."/>
            <person name="Bluhm B."/>
            <person name="Cannon C."/>
            <person name="Castanera R."/>
            <person name="Culley D."/>
            <person name="Daum C."/>
            <person name="Ezra D."/>
            <person name="Gonzalez J."/>
            <person name="Henrissat B."/>
            <person name="Kuo A."/>
            <person name="Liang C."/>
            <person name="Lipzen A."/>
            <person name="Lutzoni F."/>
            <person name="Magnuson J."/>
            <person name="Mondo S."/>
            <person name="Nolan M."/>
            <person name="Ohm R."/>
            <person name="Pangilinan J."/>
            <person name="Park H.-J."/>
            <person name="Ramirez L."/>
            <person name="Alfaro M."/>
            <person name="Sun H."/>
            <person name="Tritt A."/>
            <person name="Yoshinaga Y."/>
            <person name="Zwiers L.-H."/>
            <person name="Turgeon B."/>
            <person name="Goodwin S."/>
            <person name="Spatafora J."/>
            <person name="Crous P."/>
            <person name="Grigoriev I."/>
        </authorList>
    </citation>
    <scope>NUCLEOTIDE SEQUENCE</scope>
    <source>
        <strain evidence="3">CBS 101060</strain>
    </source>
</reference>
<feature type="region of interest" description="Disordered" evidence="1">
    <location>
        <begin position="505"/>
        <end position="591"/>
    </location>
</feature>
<feature type="compositionally biased region" description="Polar residues" evidence="1">
    <location>
        <begin position="112"/>
        <end position="131"/>
    </location>
</feature>
<feature type="compositionally biased region" description="Basic and acidic residues" evidence="1">
    <location>
        <begin position="557"/>
        <end position="574"/>
    </location>
</feature>
<evidence type="ECO:0000313" key="4">
    <source>
        <dbReference type="Proteomes" id="UP000799429"/>
    </source>
</evidence>
<dbReference type="InterPro" id="IPR014840">
    <property type="entry name" value="HRD"/>
</dbReference>
<feature type="compositionally biased region" description="Gly residues" evidence="1">
    <location>
        <begin position="525"/>
        <end position="547"/>
    </location>
</feature>
<evidence type="ECO:0000313" key="3">
    <source>
        <dbReference type="EMBL" id="KAF2838587.1"/>
    </source>
</evidence>
<dbReference type="Proteomes" id="UP000799429">
    <property type="component" value="Unassembled WGS sequence"/>
</dbReference>
<feature type="compositionally biased region" description="Polar residues" evidence="1">
    <location>
        <begin position="232"/>
        <end position="258"/>
    </location>
</feature>
<proteinExistence type="predicted"/>
<feature type="compositionally biased region" description="Basic and acidic residues" evidence="1">
    <location>
        <begin position="1"/>
        <end position="13"/>
    </location>
</feature>
<comment type="caution">
    <text evidence="3">The sequence shown here is derived from an EMBL/GenBank/DDBJ whole genome shotgun (WGS) entry which is preliminary data.</text>
</comment>